<gene>
    <name evidence="1" type="ORF">NQ318_007063</name>
</gene>
<dbReference type="AlphaFoldDB" id="A0AAV8X702"/>
<proteinExistence type="predicted"/>
<name>A0AAV8X702_9CUCU</name>
<organism evidence="1 2">
    <name type="scientific">Aromia moschata</name>
    <dbReference type="NCBI Taxonomy" id="1265417"/>
    <lineage>
        <taxon>Eukaryota</taxon>
        <taxon>Metazoa</taxon>
        <taxon>Ecdysozoa</taxon>
        <taxon>Arthropoda</taxon>
        <taxon>Hexapoda</taxon>
        <taxon>Insecta</taxon>
        <taxon>Pterygota</taxon>
        <taxon>Neoptera</taxon>
        <taxon>Endopterygota</taxon>
        <taxon>Coleoptera</taxon>
        <taxon>Polyphaga</taxon>
        <taxon>Cucujiformia</taxon>
        <taxon>Chrysomeloidea</taxon>
        <taxon>Cerambycidae</taxon>
        <taxon>Cerambycinae</taxon>
        <taxon>Callichromatini</taxon>
        <taxon>Aromia</taxon>
    </lineage>
</organism>
<dbReference type="Proteomes" id="UP001162162">
    <property type="component" value="Unassembled WGS sequence"/>
</dbReference>
<comment type="caution">
    <text evidence="1">The sequence shown here is derived from an EMBL/GenBank/DDBJ whole genome shotgun (WGS) entry which is preliminary data.</text>
</comment>
<accession>A0AAV8X702</accession>
<sequence length="88" mass="10453">MEAADWTDYKERLFDYFTANEINNDGRKREIFLSLLDEDAYRLMLTLCRPNRPETTPFSALVSLFDEHFALPLSVFAERYKFYSAKKV</sequence>
<evidence type="ECO:0000313" key="1">
    <source>
        <dbReference type="EMBL" id="KAJ8934577.1"/>
    </source>
</evidence>
<dbReference type="EMBL" id="JAPWTK010001021">
    <property type="protein sequence ID" value="KAJ8934577.1"/>
    <property type="molecule type" value="Genomic_DNA"/>
</dbReference>
<protein>
    <submittedName>
        <fullName evidence="1">Uncharacterized protein</fullName>
    </submittedName>
</protein>
<evidence type="ECO:0000313" key="2">
    <source>
        <dbReference type="Proteomes" id="UP001162162"/>
    </source>
</evidence>
<keyword evidence="2" id="KW-1185">Reference proteome</keyword>
<reference evidence="1" key="1">
    <citation type="journal article" date="2023" name="Insect Mol. Biol.">
        <title>Genome sequencing provides insights into the evolution of gene families encoding plant cell wall-degrading enzymes in longhorned beetles.</title>
        <authorList>
            <person name="Shin N.R."/>
            <person name="Okamura Y."/>
            <person name="Kirsch R."/>
            <person name="Pauchet Y."/>
        </authorList>
    </citation>
    <scope>NUCLEOTIDE SEQUENCE</scope>
    <source>
        <strain evidence="1">AMC_N1</strain>
    </source>
</reference>